<reference evidence="1 2" key="1">
    <citation type="submission" date="2017-11" db="EMBL/GenBank/DDBJ databases">
        <title>Rhodohalobacter 15182 sp. nov., isolated from a salt lake.</title>
        <authorList>
            <person name="Han S."/>
        </authorList>
    </citation>
    <scope>NUCLEOTIDE SEQUENCE [LARGE SCALE GENOMIC DNA]</scope>
    <source>
        <strain evidence="1 2">15182</strain>
    </source>
</reference>
<evidence type="ECO:0000313" key="2">
    <source>
        <dbReference type="Proteomes" id="UP000233398"/>
    </source>
</evidence>
<dbReference type="EMBL" id="PISP01000001">
    <property type="protein sequence ID" value="PKD44342.1"/>
    <property type="molecule type" value="Genomic_DNA"/>
</dbReference>
<dbReference type="InterPro" id="IPR014710">
    <property type="entry name" value="RmlC-like_jellyroll"/>
</dbReference>
<protein>
    <recommendedName>
        <fullName evidence="3">Cupin domain-containing protein</fullName>
    </recommendedName>
</protein>
<dbReference type="Proteomes" id="UP000233398">
    <property type="component" value="Unassembled WGS sequence"/>
</dbReference>
<organism evidence="1 2">
    <name type="scientific">Rhodohalobacter barkolensis</name>
    <dbReference type="NCBI Taxonomy" id="2053187"/>
    <lineage>
        <taxon>Bacteria</taxon>
        <taxon>Pseudomonadati</taxon>
        <taxon>Balneolota</taxon>
        <taxon>Balneolia</taxon>
        <taxon>Balneolales</taxon>
        <taxon>Balneolaceae</taxon>
        <taxon>Rhodohalobacter</taxon>
    </lineage>
</organism>
<evidence type="ECO:0000313" key="1">
    <source>
        <dbReference type="EMBL" id="PKD44342.1"/>
    </source>
</evidence>
<dbReference type="InterPro" id="IPR011051">
    <property type="entry name" value="RmlC_Cupin_sf"/>
</dbReference>
<dbReference type="RefSeq" id="WP_101071634.1">
    <property type="nucleotide sequence ID" value="NZ_PISP01000001.1"/>
</dbReference>
<dbReference type="AlphaFoldDB" id="A0A2N0VJG9"/>
<proteinExistence type="predicted"/>
<dbReference type="OrthoDB" id="997205at2"/>
<name>A0A2N0VJG9_9BACT</name>
<evidence type="ECO:0008006" key="3">
    <source>
        <dbReference type="Google" id="ProtNLM"/>
    </source>
</evidence>
<keyword evidence="2" id="KW-1185">Reference proteome</keyword>
<sequence>MTVKEIKKQLESSKNPVAKAFHIGDHFKVLLFGFKKGMKLEDHKAHHPTKLLVIEGDVIYHQNKKDIRLKQHDEVDIPAEVAHSVGALEDSMILLTQG</sequence>
<gene>
    <name evidence="1" type="ORF">CWD77_02415</name>
</gene>
<dbReference type="SUPFAM" id="SSF51182">
    <property type="entry name" value="RmlC-like cupins"/>
    <property type="match status" value="1"/>
</dbReference>
<dbReference type="Gene3D" id="2.60.120.10">
    <property type="entry name" value="Jelly Rolls"/>
    <property type="match status" value="1"/>
</dbReference>
<comment type="caution">
    <text evidence="1">The sequence shown here is derived from an EMBL/GenBank/DDBJ whole genome shotgun (WGS) entry which is preliminary data.</text>
</comment>
<accession>A0A2N0VJG9</accession>